<protein>
    <submittedName>
        <fullName evidence="2">Uncharacterized protein</fullName>
    </submittedName>
</protein>
<dbReference type="AlphaFoldDB" id="A0A484B4N7"/>
<evidence type="ECO:0000313" key="2">
    <source>
        <dbReference type="EMBL" id="TDG42785.1"/>
    </source>
</evidence>
<gene>
    <name evidence="2" type="ORF">AWZ03_010797</name>
</gene>
<evidence type="ECO:0000313" key="3">
    <source>
        <dbReference type="Proteomes" id="UP000295192"/>
    </source>
</evidence>
<dbReference type="OMA" id="KCATVLK"/>
<sequence length="1151" mass="136513">MAPKPVHPRAVRFHGLFGENLVRQHCIVDDRWTPDSLCSQFSGMADLLARFAIFKRHEIKANRLRAIQESKRLKSQCRDGGAKLRNIISVDNTIAVRNLLIAYKDMQRLYQKMPIHLVADNINQRTFVLRKERDRLQYRLNQLKVDYRQKLMHRAVLENHIKYQNEFELAEDVKSREFMKRVENSQVRLKAIKAINIAYMKMVQVLSNDAIYYEPILRSLSDDMEDQATFINHIIYLGTPAIARYKELNQEYRQLDDKSRRNVQDHQSKLGLLKKTSRDTMELFKRKKTGRKLDEVVIRNHYVRETHGMLLLKNVNKVIEKVIRDLKFGTLCSQAREIYPRMRSGIEWNHKMLEVAELQGIGRYNLEDRKTYAMVLKSLLANNLGSEEVERLEKIKELKTELATEESQEQDTLRYMQARGDVFNMFRWTLWHLYEVLTNVDRNPRILKQKYPNSYLNLPLLKFELLNMYAQPPDLFPVDIEEIMSVLKRKIFKLTKAYTWEMEPQIPSSVDKYHADYMETCDKVKDSSEDQEQSAVPNEVLLKEKTLYNIPSRKQIKREKSLTCSTRRTKWTDRDPLAPKPVHPQALRFHGLFGMSYVRQHVMVDDRWTPGSLTEEYGGMVDLLARRAEFKQHETKANRQRYVLESKRLKIQCRDGRIKLQNIRVGDCTHKIRNLLDRHKDMQRLYQRMPVDQVVDNINQRTFVMRKERDRLECRLGQLKKEYKQKLLNRALLENRIKYQNEYVIDEEVKSRDFIKKIENSNVRLKAVKAINSTYLKMIQVLRHDAIFYEPILRSLNGDMEDQSNFIKHILYLGMPAIAKFKELNQEYRQLEDKSRKNVQEKLQMIASLMSIRPTTPVVLTSHARPKVEIPPSANPKRFMRETRSMVVLKLVLKSVEKTIEEIKFVTLCSQAREIYPRMKCQVDNNDKLHRIIECDMLAHEMLETKMKCANVLKGVLMNNLSEEEINRMELLKDLRKTYAEELVKEQEMLGYLKNRGDAFVMLRVSIWNMIEILRHVDRQPKLLRSQYPNSYLKLPLLKFEMLNVRSAAPEIYEENIDVVMHLLKRKLYKLMKSYLMEMKPALIARNREEYHADFLASHNMYEQVNENAQQIEPLDDNDMLVENKTQANVPCRKYIKMQSAKFLEELAKRD</sequence>
<dbReference type="EMBL" id="LSRL02000198">
    <property type="protein sequence ID" value="TDG42785.1"/>
    <property type="molecule type" value="Genomic_DNA"/>
</dbReference>
<name>A0A484B4N7_DRONA</name>
<feature type="coiled-coil region" evidence="1">
    <location>
        <begin position="709"/>
        <end position="736"/>
    </location>
</feature>
<evidence type="ECO:0000256" key="1">
    <source>
        <dbReference type="SAM" id="Coils"/>
    </source>
</evidence>
<proteinExistence type="predicted"/>
<keyword evidence="3" id="KW-1185">Reference proteome</keyword>
<dbReference type="Proteomes" id="UP000295192">
    <property type="component" value="Unassembled WGS sequence"/>
</dbReference>
<reference evidence="2 3" key="1">
    <citation type="journal article" date="2019" name="J. Hered.">
        <title>An Improved Genome Assembly for Drosophila navojoa, the Basal Species in the mojavensis Cluster.</title>
        <authorList>
            <person name="Vanderlinde T."/>
            <person name="Dupim E.G."/>
            <person name="Nazario-Yepiz N.O."/>
            <person name="Carvalho A.B."/>
        </authorList>
    </citation>
    <scope>NUCLEOTIDE SEQUENCE [LARGE SCALE GENOMIC DNA]</scope>
    <source>
        <strain evidence="2">Navoj_Jal97</strain>
        <tissue evidence="2">Whole organism</tissue>
    </source>
</reference>
<dbReference type="OrthoDB" id="7447178at2759"/>
<organism evidence="2 3">
    <name type="scientific">Drosophila navojoa</name>
    <name type="common">Fruit fly</name>
    <dbReference type="NCBI Taxonomy" id="7232"/>
    <lineage>
        <taxon>Eukaryota</taxon>
        <taxon>Metazoa</taxon>
        <taxon>Ecdysozoa</taxon>
        <taxon>Arthropoda</taxon>
        <taxon>Hexapoda</taxon>
        <taxon>Insecta</taxon>
        <taxon>Pterygota</taxon>
        <taxon>Neoptera</taxon>
        <taxon>Endopterygota</taxon>
        <taxon>Diptera</taxon>
        <taxon>Brachycera</taxon>
        <taxon>Muscomorpha</taxon>
        <taxon>Ephydroidea</taxon>
        <taxon>Drosophilidae</taxon>
        <taxon>Drosophila</taxon>
    </lineage>
</organism>
<comment type="caution">
    <text evidence="2">The sequence shown here is derived from an EMBL/GenBank/DDBJ whole genome shotgun (WGS) entry which is preliminary data.</text>
</comment>
<accession>A0A484B4N7</accession>
<keyword evidence="1" id="KW-0175">Coiled coil</keyword>